<keyword evidence="3" id="KW-0804">Transcription</keyword>
<organism evidence="6 7">
    <name type="scientific">Parabacteroides faecis</name>
    <dbReference type="NCBI Taxonomy" id="1217282"/>
    <lineage>
        <taxon>Bacteria</taxon>
        <taxon>Pseudomonadati</taxon>
        <taxon>Bacteroidota</taxon>
        <taxon>Bacteroidia</taxon>
        <taxon>Bacteroidales</taxon>
        <taxon>Tannerellaceae</taxon>
        <taxon>Parabacteroides</taxon>
    </lineage>
</organism>
<dbReference type="SMART" id="SM00028">
    <property type="entry name" value="TPR"/>
    <property type="match status" value="3"/>
</dbReference>
<keyword evidence="2" id="KW-0238">DNA-binding</keyword>
<dbReference type="PANTHER" id="PTHR43280">
    <property type="entry name" value="ARAC-FAMILY TRANSCRIPTIONAL REGULATOR"/>
    <property type="match status" value="1"/>
</dbReference>
<evidence type="ECO:0000256" key="2">
    <source>
        <dbReference type="ARBA" id="ARBA00023125"/>
    </source>
</evidence>
<dbReference type="Pfam" id="PF12833">
    <property type="entry name" value="HTH_18"/>
    <property type="match status" value="1"/>
</dbReference>
<dbReference type="Gene3D" id="1.25.40.10">
    <property type="entry name" value="Tetratricopeptide repeat domain"/>
    <property type="match status" value="1"/>
</dbReference>
<comment type="caution">
    <text evidence="6">The sequence shown here is derived from an EMBL/GenBank/DDBJ whole genome shotgun (WGS) entry which is preliminary data.</text>
</comment>
<dbReference type="InterPro" id="IPR019734">
    <property type="entry name" value="TPR_rpt"/>
</dbReference>
<dbReference type="SMART" id="SM00342">
    <property type="entry name" value="HTH_ARAC"/>
    <property type="match status" value="1"/>
</dbReference>
<proteinExistence type="predicted"/>
<evidence type="ECO:0000256" key="4">
    <source>
        <dbReference type="SAM" id="Phobius"/>
    </source>
</evidence>
<dbReference type="InterPro" id="IPR011990">
    <property type="entry name" value="TPR-like_helical_dom_sf"/>
</dbReference>
<dbReference type="InterPro" id="IPR018060">
    <property type="entry name" value="HTH_AraC"/>
</dbReference>
<dbReference type="RefSeq" id="WP_229801056.1">
    <property type="nucleotide sequence ID" value="NZ_BMPB01000008.1"/>
</dbReference>
<feature type="transmembrane region" description="Helical" evidence="4">
    <location>
        <begin position="459"/>
        <end position="481"/>
    </location>
</feature>
<keyword evidence="4" id="KW-0472">Membrane</keyword>
<evidence type="ECO:0000313" key="7">
    <source>
        <dbReference type="Proteomes" id="UP000533637"/>
    </source>
</evidence>
<keyword evidence="1" id="KW-0805">Transcription regulation</keyword>
<dbReference type="PROSITE" id="PS01124">
    <property type="entry name" value="HTH_ARAC_FAMILY_2"/>
    <property type="match status" value="1"/>
</dbReference>
<dbReference type="PANTHER" id="PTHR43280:SF2">
    <property type="entry name" value="HTH-TYPE TRANSCRIPTIONAL REGULATOR EXSA"/>
    <property type="match status" value="1"/>
</dbReference>
<dbReference type="Proteomes" id="UP000533637">
    <property type="component" value="Unassembled WGS sequence"/>
</dbReference>
<reference evidence="6 7" key="1">
    <citation type="submission" date="2020-08" db="EMBL/GenBank/DDBJ databases">
        <title>Genomic Encyclopedia of Type Strains, Phase IV (KMG-IV): sequencing the most valuable type-strain genomes for metagenomic binning, comparative biology and taxonomic classification.</title>
        <authorList>
            <person name="Goeker M."/>
        </authorList>
    </citation>
    <scope>NUCLEOTIDE SEQUENCE [LARGE SCALE GENOMIC DNA]</scope>
    <source>
        <strain evidence="6 7">DSM 102983</strain>
    </source>
</reference>
<accession>A0ABR6KQC7</accession>
<gene>
    <name evidence="6" type="ORF">GGQ57_003551</name>
</gene>
<name>A0ABR6KQC7_9BACT</name>
<feature type="domain" description="HTH araC/xylS-type" evidence="5">
    <location>
        <begin position="534"/>
        <end position="621"/>
    </location>
</feature>
<evidence type="ECO:0000256" key="3">
    <source>
        <dbReference type="ARBA" id="ARBA00023163"/>
    </source>
</evidence>
<keyword evidence="4" id="KW-1133">Transmembrane helix</keyword>
<sequence>MKKMKTYHLFLLVFIYIGCTNQNQDRAHLLNKELDVTPIISLSFDSLLQDVHKLPSHQQVAILYRIACRDGEEIDGLLKQKALLFESLPLASKKEKKKILLQLLELYKKLSDQRVFDAATEGIRLCDKLEVDYSFSQEDEWKIKKIKASLLNKNGLHEQYLPIWFELLAEHRTAKKIELVIEDLYTIAHYFSILGDQEKAIPLYKEAYQLAMNNHLSDLADRCFSLLVYLFYNSKQYTEVINYTNGVGIDSVAVFMPSIYSLLSTCYLEIQKPDSARFYLTKMEQTKKMENNMILNCNIADTYIAENNIDSTLIFLNKAMKQYQNHTERLQQNEIKTSLPFYFLPTYSSLATIYQQNGNFQEASKLFLFVESLMKKATEQTFQLEIQVKALARYSSFCRATKQYKKAVDLLIYRDSIQQIITKAEKERDDKNLIDRLQISDLIHKLEMQKVELMDTQRLLVAFGTCIILFIALMGTVYHIYRQRKKRMAILIEQEKEEQQRQTLVSPENAKPLSQQEILFRTAQKKVKSGKLYLDKEISLDSLAKILDTNRTYLSSCINTCSGKNFNQWINDFRIDYLLERIHSGQKLSVLAEKAGFVSTDSFYRNFKRKTNLTPNEYLKQNPPQ</sequence>
<dbReference type="PROSITE" id="PS00041">
    <property type="entry name" value="HTH_ARAC_FAMILY_1"/>
    <property type="match status" value="1"/>
</dbReference>
<evidence type="ECO:0000259" key="5">
    <source>
        <dbReference type="PROSITE" id="PS01124"/>
    </source>
</evidence>
<evidence type="ECO:0000256" key="1">
    <source>
        <dbReference type="ARBA" id="ARBA00023015"/>
    </source>
</evidence>
<dbReference type="SUPFAM" id="SSF46689">
    <property type="entry name" value="Homeodomain-like"/>
    <property type="match status" value="1"/>
</dbReference>
<dbReference type="InterPro" id="IPR018062">
    <property type="entry name" value="HTH_AraC-typ_CS"/>
</dbReference>
<evidence type="ECO:0000313" key="6">
    <source>
        <dbReference type="EMBL" id="MBB4623635.1"/>
    </source>
</evidence>
<keyword evidence="4" id="KW-0812">Transmembrane</keyword>
<keyword evidence="7" id="KW-1185">Reference proteome</keyword>
<protein>
    <submittedName>
        <fullName evidence="6">AraC-like DNA-binding protein</fullName>
    </submittedName>
</protein>
<dbReference type="InterPro" id="IPR009057">
    <property type="entry name" value="Homeodomain-like_sf"/>
</dbReference>
<dbReference type="Pfam" id="PF13181">
    <property type="entry name" value="TPR_8"/>
    <property type="match status" value="1"/>
</dbReference>
<dbReference type="SUPFAM" id="SSF48452">
    <property type="entry name" value="TPR-like"/>
    <property type="match status" value="1"/>
</dbReference>
<dbReference type="Gene3D" id="1.10.10.60">
    <property type="entry name" value="Homeodomain-like"/>
    <property type="match status" value="2"/>
</dbReference>
<dbReference type="EMBL" id="JACHOC010000007">
    <property type="protein sequence ID" value="MBB4623635.1"/>
    <property type="molecule type" value="Genomic_DNA"/>
</dbReference>